<comment type="caution">
    <text evidence="3">The sequence shown here is derived from an EMBL/GenBank/DDBJ whole genome shotgun (WGS) entry which is preliminary data.</text>
</comment>
<dbReference type="InterPro" id="IPR003959">
    <property type="entry name" value="ATPase_AAA_core"/>
</dbReference>
<organism evidence="3 4">
    <name type="scientific">Odynerus spinipes</name>
    <dbReference type="NCBI Taxonomy" id="1348599"/>
    <lineage>
        <taxon>Eukaryota</taxon>
        <taxon>Metazoa</taxon>
        <taxon>Ecdysozoa</taxon>
        <taxon>Arthropoda</taxon>
        <taxon>Hexapoda</taxon>
        <taxon>Insecta</taxon>
        <taxon>Pterygota</taxon>
        <taxon>Neoptera</taxon>
        <taxon>Endopterygota</taxon>
        <taxon>Hymenoptera</taxon>
        <taxon>Apocrita</taxon>
        <taxon>Aculeata</taxon>
        <taxon>Vespoidea</taxon>
        <taxon>Vespidae</taxon>
        <taxon>Eumeninae</taxon>
        <taxon>Odynerus</taxon>
    </lineage>
</organism>
<evidence type="ECO:0000313" key="4">
    <source>
        <dbReference type="Proteomes" id="UP001258017"/>
    </source>
</evidence>
<evidence type="ECO:0000259" key="2">
    <source>
        <dbReference type="Pfam" id="PF00004"/>
    </source>
</evidence>
<keyword evidence="4" id="KW-1185">Reference proteome</keyword>
<dbReference type="InterPro" id="IPR027417">
    <property type="entry name" value="P-loop_NTPase"/>
</dbReference>
<evidence type="ECO:0000313" key="3">
    <source>
        <dbReference type="EMBL" id="KAK2577260.1"/>
    </source>
</evidence>
<sequence length="899" mass="105668">MSHDYYTELWLVARSDMEKLLQFDRALQRAKRIKGREDALSRSLSLYIKYRNLVKRLVICYNQMIQTQKRELIKQVVDCAIGRMLEYKREVVKLDCSYFQWPDDVLYQLKLTPDDVATPSLVVRKDTLVERREYIEEIKQFKKKPPMIRERSLSQVMIASMTDLEDRPSRTQLTRRRRQRAGETSQASIFVETPEQKAAREAREAREAAIKAMHDAILLIQSHERARVGRTIGTQGNFNNFIKLKKRIIKERTFYSSDPIAQMVYEYKRKLEAGEMEPQAKLEKFAYIRAIVMMQRAWRRYAARKELRNRIDRLEDKLDMTIPSWKPRDIQKRDEEIFQRRLEIMPSYAAQTEKAVHDERIRLLKMVGPGLIEDITDEIHEWFIVWYDTMGHFDVYPRAELGGSVLIVTGQTIDPEEYLMQQVAAKKADRRGGKAMAASAAQAAKQKPKGEERRHGWYMPETPVFNCLETANNDFIENWSYRDESSNPLQKPYLDLITDKLCYELQLETRQIVDELLRLELDKLNEALLKDHAFDRTKYQIPKMPGAGKPPKKKKKRAKKDRLAGIPVDDLFRELVEADIIRNYPERSLNDWFGDLSYQNFEAYNEYRDHFHRLGEIKQIIMEYCILPISSKQLHTVAPLTRSVCICGLPRYGKNFLVDAICTEVGALLFDMTPSVLVGKYTGKKSERRLMEIIGKISRLYAPSIVFIDGGEKPWVKKVLAEERYLKPKRFARHHTKFVKSIKRGDQVLFLTVSSEPYNAKGAFLKIHNVFIVIPLTDYNTLYMYYKDLLMRYHGIDRNINVSCLAKMSVGVPLEFIREAIERVLSLERRIVLKSQPLSQLEIMEEVWKYEPLDNKTLQKYQTFEKRTPLGRRRERLVVREKKEQEKQAALKAMLAKRK</sequence>
<feature type="region of interest" description="Disordered" evidence="1">
    <location>
        <begin position="540"/>
        <end position="561"/>
    </location>
</feature>
<dbReference type="Gene3D" id="1.10.8.60">
    <property type="match status" value="1"/>
</dbReference>
<dbReference type="PROSITE" id="PS50096">
    <property type="entry name" value="IQ"/>
    <property type="match status" value="1"/>
</dbReference>
<accession>A0AAD9RCL4</accession>
<dbReference type="GO" id="GO:0016887">
    <property type="term" value="F:ATP hydrolysis activity"/>
    <property type="evidence" value="ECO:0007669"/>
    <property type="project" value="InterPro"/>
</dbReference>
<evidence type="ECO:0000256" key="1">
    <source>
        <dbReference type="SAM" id="MobiDB-lite"/>
    </source>
</evidence>
<protein>
    <recommendedName>
        <fullName evidence="2">ATPase AAA-type core domain-containing protein</fullName>
    </recommendedName>
</protein>
<dbReference type="PANTHER" id="PTHR14690:SF9">
    <property type="entry name" value="GH08353P"/>
    <property type="match status" value="1"/>
</dbReference>
<name>A0AAD9RCL4_9HYME</name>
<dbReference type="Gene3D" id="3.40.50.300">
    <property type="entry name" value="P-loop containing nucleotide triphosphate hydrolases"/>
    <property type="match status" value="1"/>
</dbReference>
<dbReference type="GO" id="GO:0005524">
    <property type="term" value="F:ATP binding"/>
    <property type="evidence" value="ECO:0007669"/>
    <property type="project" value="InterPro"/>
</dbReference>
<dbReference type="EMBL" id="JAIFRP010004357">
    <property type="protein sequence ID" value="KAK2577260.1"/>
    <property type="molecule type" value="Genomic_DNA"/>
</dbReference>
<feature type="compositionally biased region" description="Basic residues" evidence="1">
    <location>
        <begin position="550"/>
        <end position="560"/>
    </location>
</feature>
<dbReference type="Proteomes" id="UP001258017">
    <property type="component" value="Unassembled WGS sequence"/>
</dbReference>
<dbReference type="InterPro" id="IPR052267">
    <property type="entry name" value="N-DRC_Component"/>
</dbReference>
<gene>
    <name evidence="3" type="ORF">KPH14_003400</name>
</gene>
<feature type="region of interest" description="Disordered" evidence="1">
    <location>
        <begin position="165"/>
        <end position="186"/>
    </location>
</feature>
<dbReference type="AlphaFoldDB" id="A0AAD9RCL4"/>
<reference evidence="3" key="1">
    <citation type="submission" date="2021-08" db="EMBL/GenBank/DDBJ databases">
        <authorList>
            <person name="Misof B."/>
            <person name="Oliver O."/>
            <person name="Podsiadlowski L."/>
            <person name="Donath A."/>
            <person name="Peters R."/>
            <person name="Mayer C."/>
            <person name="Rust J."/>
            <person name="Gunkel S."/>
            <person name="Lesny P."/>
            <person name="Martin S."/>
            <person name="Oeyen J.P."/>
            <person name="Petersen M."/>
            <person name="Panagiotis P."/>
            <person name="Wilbrandt J."/>
            <person name="Tanja T."/>
        </authorList>
    </citation>
    <scope>NUCLEOTIDE SEQUENCE</scope>
    <source>
        <strain evidence="3">GBR_01_08_01A</strain>
        <tissue evidence="3">Thorax + abdomen</tissue>
    </source>
</reference>
<reference evidence="3" key="2">
    <citation type="journal article" date="2023" name="Commun. Biol.">
        <title>Intrasexual cuticular hydrocarbon dimorphism in a wasp sheds light on hydrocarbon biosynthesis genes in Hymenoptera.</title>
        <authorList>
            <person name="Moris V.C."/>
            <person name="Podsiadlowski L."/>
            <person name="Martin S."/>
            <person name="Oeyen J.P."/>
            <person name="Donath A."/>
            <person name="Petersen M."/>
            <person name="Wilbrandt J."/>
            <person name="Misof B."/>
            <person name="Liedtke D."/>
            <person name="Thamm M."/>
            <person name="Scheiner R."/>
            <person name="Schmitt T."/>
            <person name="Niehuis O."/>
        </authorList>
    </citation>
    <scope>NUCLEOTIDE SEQUENCE</scope>
    <source>
        <strain evidence="3">GBR_01_08_01A</strain>
    </source>
</reference>
<dbReference type="SUPFAM" id="SSF52540">
    <property type="entry name" value="P-loop containing nucleoside triphosphate hydrolases"/>
    <property type="match status" value="1"/>
</dbReference>
<feature type="domain" description="ATPase AAA-type core" evidence="2">
    <location>
        <begin position="644"/>
        <end position="709"/>
    </location>
</feature>
<dbReference type="PANTHER" id="PTHR14690">
    <property type="entry name" value="IQ MOTIF CONTAINING WITH AAA DOMAIN 1"/>
    <property type="match status" value="1"/>
</dbReference>
<dbReference type="Pfam" id="PF00004">
    <property type="entry name" value="AAA"/>
    <property type="match status" value="1"/>
</dbReference>
<proteinExistence type="predicted"/>